<dbReference type="Pfam" id="PF13839">
    <property type="entry name" value="PC-Esterase"/>
    <property type="match status" value="1"/>
</dbReference>
<proteinExistence type="inferred from homology"/>
<evidence type="ECO:0000256" key="5">
    <source>
        <dbReference type="ARBA" id="ARBA00022989"/>
    </source>
</evidence>
<comment type="similarity">
    <text evidence="2">Belongs to the PC-esterase family. TBL subfamily.</text>
</comment>
<accession>A0A7C8YEG6</accession>
<reference evidence="11" key="1">
    <citation type="journal article" date="2013" name="J. Plant Res.">
        <title>Effect of fungi and light on seed germination of three Opuntia species from semiarid lands of central Mexico.</title>
        <authorList>
            <person name="Delgado-Sanchez P."/>
            <person name="Jimenez-Bremont J.F."/>
            <person name="Guerrero-Gonzalez Mde L."/>
            <person name="Flores J."/>
        </authorList>
    </citation>
    <scope>NUCLEOTIDE SEQUENCE</scope>
    <source>
        <tissue evidence="11">Cladode</tissue>
    </source>
</reference>
<evidence type="ECO:0000256" key="6">
    <source>
        <dbReference type="ARBA" id="ARBA00023136"/>
    </source>
</evidence>
<dbReference type="PANTHER" id="PTHR32285">
    <property type="entry name" value="PROTEIN TRICHOME BIREFRINGENCE-LIKE 9-RELATED"/>
    <property type="match status" value="1"/>
</dbReference>
<dbReference type="GO" id="GO:0016413">
    <property type="term" value="F:O-acetyltransferase activity"/>
    <property type="evidence" value="ECO:0007669"/>
    <property type="project" value="InterPro"/>
</dbReference>
<sequence length="589" mass="66689">MEKQRSFSWKPTRFLVLSLSLSFSFVLLSFLSFWALRSPSVIHQQSFLLLNTPSLSLSLDPLNLQSLTGALTDSSAYSVNPTNLTDTHFTKPRNSSTAVANIPVIQVLPGGGTKPDEANGKDFSNLGANFSVDRVKDSSLGDATLRKPYTSSGFVKSSISKGNQRHGKGDIKEFHEANASGSVESSNSKEEELQREGDAGEVGKVASGGTKDDSRKSHETRSNEREANVSSIGKVDEEIEKERVKNCDVSKGRWVFDESYPLYTNFSCPFIDEGFNCQGNGRHDIDYVKWRWQPQDCDIPRFNATNMLELIRGKRLVFVGDSINRNQWESLLCLLVRAVKDPSKVYETHGRRITKEKGIYSFRFADYQCTVEFYVTHFLVHETKARIGRKRKETLRIDSIDKGSSRWRGADILIFNTGNWWSHFKTKAGINYYQEAKQVYRRLDALTAYTKALTTWATWVDRHINPHRTHVFFRSTAPAHFRGGQWNAGGHCREALKPLDEMYIDHPEKDLITLEIIRKMKTPVTFLNVTGLSSYRIDGHPSRYGRSSGKGGSSVEDCSHWCLPGVPDAWNELIYHQLLLKQRKSGYVS</sequence>
<dbReference type="PANTHER" id="PTHR32285:SF19">
    <property type="entry name" value="PROTEIN TRICHOME BIREFRINGENCE-LIKE 6"/>
    <property type="match status" value="1"/>
</dbReference>
<dbReference type="AlphaFoldDB" id="A0A7C8YEG6"/>
<evidence type="ECO:0000256" key="4">
    <source>
        <dbReference type="ARBA" id="ARBA00022968"/>
    </source>
</evidence>
<dbReference type="GO" id="GO:0005794">
    <property type="term" value="C:Golgi apparatus"/>
    <property type="evidence" value="ECO:0007669"/>
    <property type="project" value="TreeGrafter"/>
</dbReference>
<keyword evidence="6 8" id="KW-0472">Membrane</keyword>
<comment type="subcellular location">
    <subcellularLocation>
        <location evidence="1">Membrane</location>
        <topology evidence="1">Single-pass membrane protein</topology>
    </subcellularLocation>
</comment>
<evidence type="ECO:0000256" key="2">
    <source>
        <dbReference type="ARBA" id="ARBA00007727"/>
    </source>
</evidence>
<feature type="region of interest" description="Disordered" evidence="7">
    <location>
        <begin position="178"/>
        <end position="234"/>
    </location>
</feature>
<dbReference type="InterPro" id="IPR026057">
    <property type="entry name" value="TBL_C"/>
</dbReference>
<dbReference type="EMBL" id="GISG01009537">
    <property type="protein sequence ID" value="MBA4615950.1"/>
    <property type="molecule type" value="Transcribed_RNA"/>
</dbReference>
<reference evidence="11" key="2">
    <citation type="submission" date="2020-07" db="EMBL/GenBank/DDBJ databases">
        <authorList>
            <person name="Vera ALvarez R."/>
            <person name="Arias-Moreno D.M."/>
            <person name="Jimenez-Jacinto V."/>
            <person name="Jimenez-Bremont J.F."/>
            <person name="Swaminathan K."/>
            <person name="Moose S.P."/>
            <person name="Guerrero-Gonzalez M.L."/>
            <person name="Marino-Ramirez L."/>
            <person name="Landsman D."/>
            <person name="Rodriguez-Kessler M."/>
            <person name="Delgado-Sanchez P."/>
        </authorList>
    </citation>
    <scope>NUCLEOTIDE SEQUENCE</scope>
    <source>
        <tissue evidence="11">Cladode</tissue>
    </source>
</reference>
<name>A0A7C8YEG6_OPUST</name>
<evidence type="ECO:0000256" key="8">
    <source>
        <dbReference type="SAM" id="Phobius"/>
    </source>
</evidence>
<feature type="compositionally biased region" description="Basic and acidic residues" evidence="7">
    <location>
        <begin position="210"/>
        <end position="227"/>
    </location>
</feature>
<evidence type="ECO:0000259" key="9">
    <source>
        <dbReference type="Pfam" id="PF13839"/>
    </source>
</evidence>
<organism evidence="11">
    <name type="scientific">Opuntia streptacantha</name>
    <name type="common">Prickly pear cactus</name>
    <name type="synonym">Opuntia cardona</name>
    <dbReference type="NCBI Taxonomy" id="393608"/>
    <lineage>
        <taxon>Eukaryota</taxon>
        <taxon>Viridiplantae</taxon>
        <taxon>Streptophyta</taxon>
        <taxon>Embryophyta</taxon>
        <taxon>Tracheophyta</taxon>
        <taxon>Spermatophyta</taxon>
        <taxon>Magnoliopsida</taxon>
        <taxon>eudicotyledons</taxon>
        <taxon>Gunneridae</taxon>
        <taxon>Pentapetalae</taxon>
        <taxon>Caryophyllales</taxon>
        <taxon>Cactineae</taxon>
        <taxon>Cactaceae</taxon>
        <taxon>Opuntioideae</taxon>
        <taxon>Opuntia</taxon>
    </lineage>
</organism>
<protein>
    <submittedName>
        <fullName evidence="11">Uncharacterized protein</fullName>
    </submittedName>
</protein>
<keyword evidence="5 8" id="KW-1133">Transmembrane helix</keyword>
<feature type="transmembrane region" description="Helical" evidence="8">
    <location>
        <begin position="12"/>
        <end position="36"/>
    </location>
</feature>
<dbReference type="InterPro" id="IPR029962">
    <property type="entry name" value="TBL"/>
</dbReference>
<dbReference type="InterPro" id="IPR025846">
    <property type="entry name" value="TBL_N"/>
</dbReference>
<dbReference type="GO" id="GO:0016020">
    <property type="term" value="C:membrane"/>
    <property type="evidence" value="ECO:0007669"/>
    <property type="project" value="UniProtKB-SubCell"/>
</dbReference>
<feature type="domain" description="Trichome birefringence-like C-terminal" evidence="9">
    <location>
        <begin position="299"/>
        <end position="576"/>
    </location>
</feature>
<keyword evidence="3 8" id="KW-0812">Transmembrane</keyword>
<feature type="compositionally biased region" description="Basic and acidic residues" evidence="7">
    <location>
        <begin position="187"/>
        <end position="198"/>
    </location>
</feature>
<evidence type="ECO:0000259" key="10">
    <source>
        <dbReference type="Pfam" id="PF14416"/>
    </source>
</evidence>
<evidence type="ECO:0000256" key="3">
    <source>
        <dbReference type="ARBA" id="ARBA00022692"/>
    </source>
</evidence>
<evidence type="ECO:0000256" key="1">
    <source>
        <dbReference type="ARBA" id="ARBA00004167"/>
    </source>
</evidence>
<keyword evidence="4" id="KW-0735">Signal-anchor</keyword>
<dbReference type="Pfam" id="PF14416">
    <property type="entry name" value="PMR5N"/>
    <property type="match status" value="1"/>
</dbReference>
<evidence type="ECO:0000256" key="7">
    <source>
        <dbReference type="SAM" id="MobiDB-lite"/>
    </source>
</evidence>
<evidence type="ECO:0000313" key="11">
    <source>
        <dbReference type="EMBL" id="MBA4615950.1"/>
    </source>
</evidence>
<feature type="domain" description="Trichome birefringence-like N-terminal" evidence="10">
    <location>
        <begin position="245"/>
        <end position="298"/>
    </location>
</feature>